<dbReference type="EMBL" id="JAAXPO010000007">
    <property type="protein sequence ID" value="NKZ18947.1"/>
    <property type="molecule type" value="Genomic_DNA"/>
</dbReference>
<name>A0A846ZAY5_9LACO</name>
<proteinExistence type="predicted"/>
<sequence length="93" mass="11142">MSNRELLVYYFSGGLDDYLDYLDELNNPTNGYRVDTIRFIHDVKNQLDPFKKKLTPELLDMYVQHYKEHVWQWASFTMPRLKSLRHATKSLTA</sequence>
<dbReference type="Proteomes" id="UP000590460">
    <property type="component" value="Unassembled WGS sequence"/>
</dbReference>
<comment type="caution">
    <text evidence="1">The sequence shown here is derived from an EMBL/GenBank/DDBJ whole genome shotgun (WGS) entry which is preliminary data.</text>
</comment>
<protein>
    <submittedName>
        <fullName evidence="1">Uncharacterized protein</fullName>
    </submittedName>
</protein>
<accession>A0A846ZAY5</accession>
<organism evidence="1 2">
    <name type="scientific">Leuconostoc holzapfelii</name>
    <dbReference type="NCBI Taxonomy" id="434464"/>
    <lineage>
        <taxon>Bacteria</taxon>
        <taxon>Bacillati</taxon>
        <taxon>Bacillota</taxon>
        <taxon>Bacilli</taxon>
        <taxon>Lactobacillales</taxon>
        <taxon>Lactobacillaceae</taxon>
        <taxon>Leuconostoc</taxon>
    </lineage>
</organism>
<dbReference type="RefSeq" id="WP_168677448.1">
    <property type="nucleotide sequence ID" value="NZ_JAAXPO010000007.1"/>
</dbReference>
<gene>
    <name evidence="1" type="ORF">HF966_07145</name>
</gene>
<evidence type="ECO:0000313" key="2">
    <source>
        <dbReference type="Proteomes" id="UP000590460"/>
    </source>
</evidence>
<dbReference type="AlphaFoldDB" id="A0A846ZAY5"/>
<evidence type="ECO:0000313" key="1">
    <source>
        <dbReference type="EMBL" id="NKZ18947.1"/>
    </source>
</evidence>
<reference evidence="1 2" key="1">
    <citation type="submission" date="2020-04" db="EMBL/GenBank/DDBJ databases">
        <title>MicrobeNet Type strains.</title>
        <authorList>
            <person name="Nicholson A.C."/>
        </authorList>
    </citation>
    <scope>NUCLEOTIDE SEQUENCE [LARGE SCALE GENOMIC DNA]</scope>
    <source>
        <strain evidence="1 2">CCUG 54536</strain>
    </source>
</reference>